<organism evidence="2 3">
    <name type="scientific">Helicobacter pullorum</name>
    <dbReference type="NCBI Taxonomy" id="35818"/>
    <lineage>
        <taxon>Bacteria</taxon>
        <taxon>Pseudomonadati</taxon>
        <taxon>Campylobacterota</taxon>
        <taxon>Epsilonproteobacteria</taxon>
        <taxon>Campylobacterales</taxon>
        <taxon>Helicobacteraceae</taxon>
        <taxon>Helicobacter</taxon>
    </lineage>
</organism>
<dbReference type="InterPro" id="IPR032466">
    <property type="entry name" value="Metal_Hydrolase"/>
</dbReference>
<dbReference type="SUPFAM" id="SSF51556">
    <property type="entry name" value="Metallo-dependent hydrolases"/>
    <property type="match status" value="1"/>
</dbReference>
<proteinExistence type="predicted"/>
<reference evidence="2 3" key="1">
    <citation type="submission" date="2014-06" db="EMBL/GenBank/DDBJ databases">
        <title>Helicobacter pullorum isolates in fresh chicken meat - phenotypic and genotypic features.</title>
        <authorList>
            <person name="Borges V."/>
            <person name="Santos A."/>
            <person name="Correia C.B."/>
            <person name="Saraiva M."/>
            <person name="Menard A."/>
            <person name="Vieira L."/>
            <person name="Sampaio D.A."/>
            <person name="Gomes J.P."/>
            <person name="Oleastro M."/>
        </authorList>
    </citation>
    <scope>NUCLEOTIDE SEQUENCE [LARGE SCALE GENOMIC DNA]</scope>
    <source>
        <strain evidence="2 3">229334/12</strain>
    </source>
</reference>
<comment type="caution">
    <text evidence="2">The sequence shown here is derived from an EMBL/GenBank/DDBJ whole genome shotgun (WGS) entry which is preliminary data.</text>
</comment>
<dbReference type="PANTHER" id="PTHR43668:SF2">
    <property type="entry name" value="ALLANTOINASE"/>
    <property type="match status" value="1"/>
</dbReference>
<sequence length="400" mass="44746">MLIKGAMICDANGEYKGDIRIENEKITEVERNILPQENEEIFQAEGMTILPSAIDLNTRIQNFNKENLLKLSSKAALGGIGLATLIPESEDSTNTELAIELLDALKDTFQAQILGLVQNTNKNISTLHKKGAKGIYTKSNENGNSLRMACEFALMLDVPIFFDCEDKSLSANGVMNESELSGKLGLSGITELSETKEVAMISELVHFMKIKAVFNAIASTRSIEILQTTKKTHPDIFIQTSIHHLMLTENLCNHYNTLAKIKPPLKSEKTRTKLLNHLKAMEIDLLTSLQSPYSLSQKDLPFDEAAFGIDMIDYFVPMCYTLLVKNSHMSLTELSKILSLNPAQILGLKDYGLIQKGYYANLIVLDTKENQVIDNKESPYYDWIFTGKIKGHFIKGKKIF</sequence>
<dbReference type="InterPro" id="IPR006680">
    <property type="entry name" value="Amidohydro-rel"/>
</dbReference>
<gene>
    <name evidence="2" type="ORF">HPU229334_11625</name>
</gene>
<dbReference type="RefSeq" id="WP_054198575.1">
    <property type="nucleotide sequence ID" value="NZ_CAJFGW010000001.1"/>
</dbReference>
<dbReference type="PATRIC" id="fig|35818.11.peg.2302"/>
<dbReference type="GO" id="GO:0006145">
    <property type="term" value="P:purine nucleobase catabolic process"/>
    <property type="evidence" value="ECO:0007669"/>
    <property type="project" value="TreeGrafter"/>
</dbReference>
<dbReference type="PANTHER" id="PTHR43668">
    <property type="entry name" value="ALLANTOINASE"/>
    <property type="match status" value="1"/>
</dbReference>
<protein>
    <submittedName>
        <fullName evidence="2">Dihydroorotase</fullName>
    </submittedName>
</protein>
<dbReference type="GO" id="GO:0004038">
    <property type="term" value="F:allantoinase activity"/>
    <property type="evidence" value="ECO:0007669"/>
    <property type="project" value="TreeGrafter"/>
</dbReference>
<dbReference type="InterPro" id="IPR011059">
    <property type="entry name" value="Metal-dep_hydrolase_composite"/>
</dbReference>
<dbReference type="STRING" id="35818.HPU229336_05955"/>
<feature type="domain" description="Amidohydrolase-related" evidence="1">
    <location>
        <begin position="319"/>
        <end position="397"/>
    </location>
</feature>
<dbReference type="AlphaFoldDB" id="A0A0N1MPA9"/>
<dbReference type="InterPro" id="IPR050138">
    <property type="entry name" value="DHOase/Allantoinase_Hydrolase"/>
</dbReference>
<evidence type="ECO:0000259" key="1">
    <source>
        <dbReference type="Pfam" id="PF01979"/>
    </source>
</evidence>
<dbReference type="EMBL" id="JNOC01000079">
    <property type="protein sequence ID" value="KPH54900.1"/>
    <property type="molecule type" value="Genomic_DNA"/>
</dbReference>
<dbReference type="Proteomes" id="UP000037997">
    <property type="component" value="Unassembled WGS sequence"/>
</dbReference>
<name>A0A0N1MPA9_9HELI</name>
<accession>A0A0N1MPA9</accession>
<dbReference type="Gene3D" id="3.20.20.140">
    <property type="entry name" value="Metal-dependent hydrolases"/>
    <property type="match status" value="1"/>
</dbReference>
<dbReference type="Pfam" id="PF01979">
    <property type="entry name" value="Amidohydro_1"/>
    <property type="match status" value="1"/>
</dbReference>
<evidence type="ECO:0000313" key="2">
    <source>
        <dbReference type="EMBL" id="KPH54900.1"/>
    </source>
</evidence>
<evidence type="ECO:0000313" key="3">
    <source>
        <dbReference type="Proteomes" id="UP000037997"/>
    </source>
</evidence>
<dbReference type="GO" id="GO:0005737">
    <property type="term" value="C:cytoplasm"/>
    <property type="evidence" value="ECO:0007669"/>
    <property type="project" value="TreeGrafter"/>
</dbReference>
<dbReference type="SUPFAM" id="SSF51338">
    <property type="entry name" value="Composite domain of metallo-dependent hydrolases"/>
    <property type="match status" value="1"/>
</dbReference>